<dbReference type="PROSITE" id="PS01136">
    <property type="entry name" value="UPF0034"/>
    <property type="match status" value="1"/>
</dbReference>
<comment type="catalytic activity">
    <reaction evidence="11">
        <text>a 5,6-dihydrouridine in tRNA + NAD(+) = a uridine in tRNA + NADH + H(+)</text>
        <dbReference type="Rhea" id="RHEA:54452"/>
        <dbReference type="Rhea" id="RHEA-COMP:13339"/>
        <dbReference type="Rhea" id="RHEA-COMP:13887"/>
        <dbReference type="ChEBI" id="CHEBI:15378"/>
        <dbReference type="ChEBI" id="CHEBI:57540"/>
        <dbReference type="ChEBI" id="CHEBI:57945"/>
        <dbReference type="ChEBI" id="CHEBI:65315"/>
        <dbReference type="ChEBI" id="CHEBI:74443"/>
    </reaction>
</comment>
<dbReference type="PANTHER" id="PTHR45846:SF1">
    <property type="entry name" value="TRNA-DIHYDROURIDINE(47) SYNTHASE [NAD(P)(+)]-LIKE"/>
    <property type="match status" value="1"/>
</dbReference>
<keyword evidence="5 12" id="KW-0288">FMN</keyword>
<dbReference type="RefSeq" id="WP_313981223.1">
    <property type="nucleotide sequence ID" value="NZ_JASJOR010000035.1"/>
</dbReference>
<dbReference type="Gene3D" id="3.20.20.70">
    <property type="entry name" value="Aldolase class I"/>
    <property type="match status" value="1"/>
</dbReference>
<evidence type="ECO:0000256" key="12">
    <source>
        <dbReference type="PIRNR" id="PIRNR006621"/>
    </source>
</evidence>
<dbReference type="InterPro" id="IPR018517">
    <property type="entry name" value="tRNA_hU_synthase_CS"/>
</dbReference>
<evidence type="ECO:0000256" key="7">
    <source>
        <dbReference type="ARBA" id="ARBA00022857"/>
    </source>
</evidence>
<evidence type="ECO:0000313" key="16">
    <source>
        <dbReference type="EMBL" id="MDJ1482297.1"/>
    </source>
</evidence>
<dbReference type="CDD" id="cd02801">
    <property type="entry name" value="DUS_like_FMN"/>
    <property type="match status" value="1"/>
</dbReference>
<comment type="cofactor">
    <cofactor evidence="1 12 14">
        <name>FMN</name>
        <dbReference type="ChEBI" id="CHEBI:58210"/>
    </cofactor>
</comment>
<dbReference type="EMBL" id="JASJOS010000007">
    <property type="protein sequence ID" value="MDJ1482297.1"/>
    <property type="molecule type" value="Genomic_DNA"/>
</dbReference>
<evidence type="ECO:0000256" key="6">
    <source>
        <dbReference type="ARBA" id="ARBA00022694"/>
    </source>
</evidence>
<dbReference type="EMBL" id="JASJOT010000001">
    <property type="protein sequence ID" value="MDJ1491851.1"/>
    <property type="molecule type" value="Genomic_DNA"/>
</dbReference>
<dbReference type="SUPFAM" id="SSF51395">
    <property type="entry name" value="FMN-linked oxidoreductases"/>
    <property type="match status" value="1"/>
</dbReference>
<dbReference type="Proteomes" id="UP001241110">
    <property type="component" value="Unassembled WGS sequence"/>
</dbReference>
<dbReference type="PIRSF" id="PIRSF006621">
    <property type="entry name" value="Dus"/>
    <property type="match status" value="1"/>
</dbReference>
<dbReference type="GO" id="GO:0000049">
    <property type="term" value="F:tRNA binding"/>
    <property type="evidence" value="ECO:0007669"/>
    <property type="project" value="UniProtKB-KW"/>
</dbReference>
<dbReference type="GO" id="GO:0050660">
    <property type="term" value="F:flavin adenine dinucleotide binding"/>
    <property type="evidence" value="ECO:0007669"/>
    <property type="project" value="InterPro"/>
</dbReference>
<dbReference type="NCBIfam" id="TIGR00737">
    <property type="entry name" value="nifR3_yhdG"/>
    <property type="match status" value="1"/>
</dbReference>
<dbReference type="AlphaFoldDB" id="A0AAE3U844"/>
<evidence type="ECO:0000256" key="11">
    <source>
        <dbReference type="ARBA" id="ARBA00048802"/>
    </source>
</evidence>
<evidence type="ECO:0000313" key="17">
    <source>
        <dbReference type="EMBL" id="MDJ1491851.1"/>
    </source>
</evidence>
<comment type="function">
    <text evidence="2 12">Catalyzes the synthesis of 5,6-dihydrouridine (D), a modified base found in the D-loop of most tRNAs, via the reduction of the C5-C6 double bond in target uridines.</text>
</comment>
<evidence type="ECO:0000256" key="3">
    <source>
        <dbReference type="ARBA" id="ARBA00022555"/>
    </source>
</evidence>
<dbReference type="InterPro" id="IPR013785">
    <property type="entry name" value="Aldolase_TIM"/>
</dbReference>
<dbReference type="GO" id="GO:0017150">
    <property type="term" value="F:tRNA dihydrouridine synthase activity"/>
    <property type="evidence" value="ECO:0007669"/>
    <property type="project" value="InterPro"/>
</dbReference>
<evidence type="ECO:0000256" key="9">
    <source>
        <dbReference type="ARBA" id="ARBA00023002"/>
    </source>
</evidence>
<organism evidence="16 19">
    <name type="scientific">Xanthocytophaga flava</name>
    <dbReference type="NCBI Taxonomy" id="3048013"/>
    <lineage>
        <taxon>Bacteria</taxon>
        <taxon>Pseudomonadati</taxon>
        <taxon>Bacteroidota</taxon>
        <taxon>Cytophagia</taxon>
        <taxon>Cytophagales</taxon>
        <taxon>Rhodocytophagaceae</taxon>
        <taxon>Xanthocytophaga</taxon>
    </lineage>
</organism>
<dbReference type="Gene3D" id="1.10.1200.80">
    <property type="entry name" value="Putative flavin oxidoreducatase, domain 2"/>
    <property type="match status" value="1"/>
</dbReference>
<comment type="similarity">
    <text evidence="12">Belongs to the dus family.</text>
</comment>
<evidence type="ECO:0000256" key="1">
    <source>
        <dbReference type="ARBA" id="ARBA00001917"/>
    </source>
</evidence>
<sequence length="329" mass="37379">MAKIREIELGEFPLLLAPMEDVSDPPFRAVCKENGADLMYTEFISSEGLIRDAAKSRQKLDIFEYERPIGIQLFGSDVETMGKCAEISTAAQPDLIDINYGCPVKNVACRGAGAALLQDIPKMIKMTEAVVKSTHLPVTVKTRLGWDDNTKNILEVAERLQDIGIEALTIHGRTRVQMYKGEADWTLIGKVKENPRIRIPIFGNGDIDTPEKALEYKNRYGVDGIMIGRASIGYPWVFREIKHYLQTGQHLTPPTIQERVDVCKKHLDFSIRWKGDKLGIFEMRRHYTNYFKGLDHFKSYRMRLVESPDYADILSILDEVADHFNTVAI</sequence>
<comment type="catalytic activity">
    <reaction evidence="10">
        <text>a 5,6-dihydrouridine in tRNA + NADP(+) = a uridine in tRNA + NADPH + H(+)</text>
        <dbReference type="Rhea" id="RHEA:23624"/>
        <dbReference type="Rhea" id="RHEA-COMP:13339"/>
        <dbReference type="Rhea" id="RHEA-COMP:13887"/>
        <dbReference type="ChEBI" id="CHEBI:15378"/>
        <dbReference type="ChEBI" id="CHEBI:57783"/>
        <dbReference type="ChEBI" id="CHEBI:58349"/>
        <dbReference type="ChEBI" id="CHEBI:65315"/>
        <dbReference type="ChEBI" id="CHEBI:74443"/>
    </reaction>
</comment>
<evidence type="ECO:0000313" key="18">
    <source>
        <dbReference type="Proteomes" id="UP001228581"/>
    </source>
</evidence>
<proteinExistence type="inferred from homology"/>
<dbReference type="PANTHER" id="PTHR45846">
    <property type="entry name" value="TRNA-DIHYDROURIDINE(47) SYNTHASE [NAD(P)(+)]-LIKE"/>
    <property type="match status" value="1"/>
</dbReference>
<evidence type="ECO:0000313" key="19">
    <source>
        <dbReference type="Proteomes" id="UP001241110"/>
    </source>
</evidence>
<evidence type="ECO:0000259" key="15">
    <source>
        <dbReference type="Pfam" id="PF01207"/>
    </source>
</evidence>
<feature type="binding site" evidence="14">
    <location>
        <begin position="228"/>
        <end position="229"/>
    </location>
    <ligand>
        <name>FMN</name>
        <dbReference type="ChEBI" id="CHEBI:58210"/>
    </ligand>
</feature>
<dbReference type="Proteomes" id="UP001228581">
    <property type="component" value="Unassembled WGS sequence"/>
</dbReference>
<feature type="domain" description="DUS-like FMN-binding" evidence="15">
    <location>
        <begin position="15"/>
        <end position="309"/>
    </location>
</feature>
<dbReference type="InterPro" id="IPR024036">
    <property type="entry name" value="tRNA-dHydroUridine_Synthase_C"/>
</dbReference>
<evidence type="ECO:0000256" key="2">
    <source>
        <dbReference type="ARBA" id="ARBA00002790"/>
    </source>
</evidence>
<keyword evidence="4 12" id="KW-0285">Flavoprotein</keyword>
<dbReference type="Pfam" id="PF01207">
    <property type="entry name" value="Dus"/>
    <property type="match status" value="1"/>
</dbReference>
<evidence type="ECO:0000256" key="4">
    <source>
        <dbReference type="ARBA" id="ARBA00022630"/>
    </source>
</evidence>
<evidence type="ECO:0000256" key="13">
    <source>
        <dbReference type="PIRSR" id="PIRSR006621-1"/>
    </source>
</evidence>
<feature type="active site" description="Proton donor" evidence="13">
    <location>
        <position position="102"/>
    </location>
</feature>
<keyword evidence="7" id="KW-0521">NADP</keyword>
<evidence type="ECO:0000256" key="5">
    <source>
        <dbReference type="ARBA" id="ARBA00022643"/>
    </source>
</evidence>
<keyword evidence="6 12" id="KW-0819">tRNA processing</keyword>
<feature type="binding site" evidence="14">
    <location>
        <position position="72"/>
    </location>
    <ligand>
        <name>FMN</name>
        <dbReference type="ChEBI" id="CHEBI:58210"/>
    </ligand>
</feature>
<keyword evidence="3" id="KW-0820">tRNA-binding</keyword>
<keyword evidence="8" id="KW-0694">RNA-binding</keyword>
<dbReference type="InterPro" id="IPR035587">
    <property type="entry name" value="DUS-like_FMN-bd"/>
</dbReference>
<evidence type="ECO:0000256" key="14">
    <source>
        <dbReference type="PIRSR" id="PIRSR006621-2"/>
    </source>
</evidence>
<dbReference type="InterPro" id="IPR001269">
    <property type="entry name" value="DUS_fam"/>
</dbReference>
<gene>
    <name evidence="16" type="primary">dusB</name>
    <name evidence="16" type="ORF">QNI16_17460</name>
    <name evidence="17" type="ORF">QNI19_02835</name>
</gene>
<reference evidence="16 18" key="1">
    <citation type="submission" date="2023-05" db="EMBL/GenBank/DDBJ databases">
        <authorList>
            <person name="Zhang X."/>
        </authorList>
    </citation>
    <scope>NUCLEOTIDE SEQUENCE</scope>
    <source>
        <strain evidence="17 18">DM2B3-1</strain>
        <strain evidence="16">YF14B1</strain>
    </source>
</reference>
<feature type="binding site" evidence="14">
    <location>
        <position position="141"/>
    </location>
    <ligand>
        <name>FMN</name>
        <dbReference type="ChEBI" id="CHEBI:58210"/>
    </ligand>
</feature>
<feature type="binding site" evidence="14">
    <location>
        <position position="171"/>
    </location>
    <ligand>
        <name>FMN</name>
        <dbReference type="ChEBI" id="CHEBI:58210"/>
    </ligand>
</feature>
<accession>A0AAE3U844</accession>
<comment type="caution">
    <text evidence="16">The sequence shown here is derived from an EMBL/GenBank/DDBJ whole genome shotgun (WGS) entry which is preliminary data.</text>
</comment>
<evidence type="ECO:0000256" key="10">
    <source>
        <dbReference type="ARBA" id="ARBA00048205"/>
    </source>
</evidence>
<protein>
    <recommendedName>
        <fullName evidence="12">tRNA-dihydrouridine synthase</fullName>
        <ecNumber evidence="12">1.3.1.-</ecNumber>
    </recommendedName>
</protein>
<dbReference type="InterPro" id="IPR004652">
    <property type="entry name" value="DusB-like"/>
</dbReference>
<keyword evidence="18" id="KW-1185">Reference proteome</keyword>
<evidence type="ECO:0000256" key="8">
    <source>
        <dbReference type="ARBA" id="ARBA00022884"/>
    </source>
</evidence>
<dbReference type="EC" id="1.3.1.-" evidence="12"/>
<keyword evidence="14" id="KW-0547">Nucleotide-binding</keyword>
<keyword evidence="9 12" id="KW-0560">Oxidoreductase</keyword>
<name>A0AAE3U844_9BACT</name>